<dbReference type="SUPFAM" id="SSF52047">
    <property type="entry name" value="RNI-like"/>
    <property type="match status" value="1"/>
</dbReference>
<organism evidence="2 3">
    <name type="scientific">Fasciola hepatica</name>
    <name type="common">Liver fluke</name>
    <dbReference type="NCBI Taxonomy" id="6192"/>
    <lineage>
        <taxon>Eukaryota</taxon>
        <taxon>Metazoa</taxon>
        <taxon>Spiralia</taxon>
        <taxon>Lophotrochozoa</taxon>
        <taxon>Platyhelminthes</taxon>
        <taxon>Trematoda</taxon>
        <taxon>Digenea</taxon>
        <taxon>Plagiorchiida</taxon>
        <taxon>Echinostomata</taxon>
        <taxon>Echinostomatoidea</taxon>
        <taxon>Fasciolidae</taxon>
        <taxon>Fasciola</taxon>
    </lineage>
</organism>
<dbReference type="Proteomes" id="UP000230066">
    <property type="component" value="Unassembled WGS sequence"/>
</dbReference>
<dbReference type="Pfam" id="PF12937">
    <property type="entry name" value="F-box-like"/>
    <property type="match status" value="1"/>
</dbReference>
<name>A0A2H1C840_FASHE</name>
<dbReference type="SMART" id="SM00367">
    <property type="entry name" value="LRR_CC"/>
    <property type="match status" value="11"/>
</dbReference>
<dbReference type="AlphaFoldDB" id="A0A2H1C840"/>
<protein>
    <submittedName>
        <fullName evidence="2">F-box and leucine-rich repeat protein 14</fullName>
    </submittedName>
</protein>
<keyword evidence="3" id="KW-1185">Reference proteome</keyword>
<keyword evidence="1" id="KW-0833">Ubl conjugation pathway</keyword>
<sequence>MESLPYEVLETLFSFLPLVDQKSVKLTCRRFYHALSRPLFLSSYRYVLREGIEDSTFLFAEEVNQGLSESRNIRSLHSPHDILALQGQTCTQNRYSSTIPASTSRKFSEWGRFVTDLSFEGRDVNSYSLTAILSVCLNLCSLDISGCNSLFDARYKVVGCSTRVREGRFLEKESERYQLRNSVGISLQRISLANITSLQNEDVRHILQTFLHVRDIDLSGCFIDSTAHVGSNGISNLIVRPQLSFRSFLSALRDLSVNCFGGVPLCFNLRLNSTDITDRDVESLCCCNLIQLRGISVDNCRNLTDRGITALFSSVHSVNQLNEFSMGLPSPDVTFSAVLPYLKVVGPNLKRLSFSKLPISSKTHLSSLVSNCCNVEHLDISSCCAGFIGWSEYLWMNLHYISSLDLSGHFTLSDDDVSVMSLCLRDRLKYLNVSSCMKLTDLSLEVIFRNFSSSLEVLNANWCKGFSDVGVLGTNQTSGSVTGFSACTRLKELNFSDCHQVTGRSFRSSSDSYIPLFHNLVHLYLGRVGHFQGDDLVSLCNSAPFLQSLDVSRSSVDDCSLNIVFNKLDRTLRKINLSGCEELTDLSLKNLAERIPYFRVLDVSFCPHISQKSLQEFKACMPYLSELKALYVGASLIRTESSTLSPT</sequence>
<accession>A0A2H1C840</accession>
<dbReference type="InterPro" id="IPR032675">
    <property type="entry name" value="LRR_dom_sf"/>
</dbReference>
<dbReference type="InterPro" id="IPR036047">
    <property type="entry name" value="F-box-like_dom_sf"/>
</dbReference>
<dbReference type="SUPFAM" id="SSF81383">
    <property type="entry name" value="F-box domain"/>
    <property type="match status" value="1"/>
</dbReference>
<dbReference type="GO" id="GO:0019005">
    <property type="term" value="C:SCF ubiquitin ligase complex"/>
    <property type="evidence" value="ECO:0007669"/>
    <property type="project" value="TreeGrafter"/>
</dbReference>
<dbReference type="InterPro" id="IPR001810">
    <property type="entry name" value="F-box_dom"/>
</dbReference>
<dbReference type="Gene3D" id="3.80.10.10">
    <property type="entry name" value="Ribonuclease Inhibitor"/>
    <property type="match status" value="4"/>
</dbReference>
<reference evidence="2" key="1">
    <citation type="submission" date="2019-03" db="EMBL/GenBank/DDBJ databases">
        <title>Improved annotation for the trematode Fasciola hepatica.</title>
        <authorList>
            <person name="Choi Y.-J."/>
            <person name="Martin J."/>
            <person name="Mitreva M."/>
        </authorList>
    </citation>
    <scope>NUCLEOTIDE SEQUENCE [LARGE SCALE GENOMIC DNA]</scope>
</reference>
<proteinExistence type="predicted"/>
<comment type="caution">
    <text evidence="2">The sequence shown here is derived from an EMBL/GenBank/DDBJ whole genome shotgun (WGS) entry which is preliminary data.</text>
</comment>
<dbReference type="PROSITE" id="PS50181">
    <property type="entry name" value="FBOX"/>
    <property type="match status" value="1"/>
</dbReference>
<evidence type="ECO:0000313" key="2">
    <source>
        <dbReference type="EMBL" id="THD23202.1"/>
    </source>
</evidence>
<dbReference type="GO" id="GO:0031146">
    <property type="term" value="P:SCF-dependent proteasomal ubiquitin-dependent protein catabolic process"/>
    <property type="evidence" value="ECO:0007669"/>
    <property type="project" value="TreeGrafter"/>
</dbReference>
<dbReference type="PANTHER" id="PTHR13318">
    <property type="entry name" value="PARTNER OF PAIRED, ISOFORM B-RELATED"/>
    <property type="match status" value="1"/>
</dbReference>
<evidence type="ECO:0000313" key="3">
    <source>
        <dbReference type="Proteomes" id="UP000230066"/>
    </source>
</evidence>
<dbReference type="InterPro" id="IPR006553">
    <property type="entry name" value="Leu-rich_rpt_Cys-con_subtyp"/>
</dbReference>
<evidence type="ECO:0000256" key="1">
    <source>
        <dbReference type="ARBA" id="ARBA00022786"/>
    </source>
</evidence>
<dbReference type="EMBL" id="JXXN02002277">
    <property type="protein sequence ID" value="THD23202.1"/>
    <property type="molecule type" value="Genomic_DNA"/>
</dbReference>
<gene>
    <name evidence="2" type="ORF">D915_006239</name>
</gene>
<dbReference type="PANTHER" id="PTHR13318:SF105">
    <property type="entry name" value="F-BOX_LRR-REPEAT PROTEIN 3"/>
    <property type="match status" value="1"/>
</dbReference>